<feature type="compositionally biased region" description="Low complexity" evidence="15">
    <location>
        <begin position="243"/>
        <end position="261"/>
    </location>
</feature>
<dbReference type="InterPro" id="IPR018502">
    <property type="entry name" value="Annexin_repeat"/>
</dbReference>
<dbReference type="InterPro" id="IPR001464">
    <property type="entry name" value="Annexin"/>
</dbReference>
<keyword evidence="8" id="KW-0041">Annexin</keyword>
<comment type="function">
    <text evidence="10">Catalyzes the formation of 3-(3-amino-3-carboxypropyl)uridine (acp3U) at position 20 in the D-loop of several cytoplasmic tRNAs (acp3U(20)).</text>
</comment>
<keyword evidence="9" id="KW-0539">Nucleus</keyword>
<dbReference type="Gene3D" id="1.10.220.10">
    <property type="entry name" value="Annexin"/>
    <property type="match status" value="3"/>
</dbReference>
<feature type="region of interest" description="Disordered" evidence="15">
    <location>
        <begin position="276"/>
        <end position="298"/>
    </location>
</feature>
<comment type="similarity">
    <text evidence="2">Belongs to the annexin family.</text>
</comment>
<evidence type="ECO:0000256" key="10">
    <source>
        <dbReference type="ARBA" id="ARBA00037050"/>
    </source>
</evidence>
<dbReference type="InterPro" id="IPR005636">
    <property type="entry name" value="DTW"/>
</dbReference>
<evidence type="ECO:0000256" key="14">
    <source>
        <dbReference type="ARBA" id="ARBA00048718"/>
    </source>
</evidence>
<dbReference type="GO" id="GO:0006400">
    <property type="term" value="P:tRNA modification"/>
    <property type="evidence" value="ECO:0007669"/>
    <property type="project" value="TreeGrafter"/>
</dbReference>
<evidence type="ECO:0000259" key="16">
    <source>
        <dbReference type="SMART" id="SM01144"/>
    </source>
</evidence>
<dbReference type="AlphaFoldDB" id="A0A0N4ZJ78"/>
<accession>A0A0N4ZJ78</accession>
<dbReference type="SMART" id="SM01144">
    <property type="entry name" value="DTW"/>
    <property type="match status" value="1"/>
</dbReference>
<sequence length="648" mass="74891">MSNKFKLSDDSEIRKLKERVKCRICQKKRLYFCYDCHEYCDGIGELAPKVELPIKVDIIKHKLERNGKSTAVMCKITAPESTKIFTPDDCPNYNEEMKNQNIVLVFPSKTAVPIKKYIEKNGPIDKFVFLDSTWQQTGSLRNIKELSKMPHVSMKSYKTEYWRPQHKFGDEYLATIEAIYYANKEAWEANNPDKVYDGFFDNLLFWFYFFRSFKEISKIGELSEIRKKINSSVSDNSSHNKDSVVLSRMSSNNSSRSSASSQFVETKIKIQEPFFPPTNLQSELNHSSRKSISKENSVEKRRARLNMPLLYRMYESQSEDIRGTVSGPETPNFHPEEVSKTLRKALVGITTDDKTIISSIFLHTNFQRQMICKAYESMYERNLIHDIEEETGGFFMELCIALLRPTHVFSTQILMDSFTLKNQDVSIAVEIACTCTNPQLRVIKETYTSTTSRSLDKDILNKIEGICGKFLQALYVKPREDDDVINEEIIKENLNLIQSTSNFFEELGRNVELFGKLFVSPSFATIHDMIETYDLKKEPGKDFESLLRKNKNLHTEIRNIILLIIKISKNTQEYFADKLHDAISGARADHNAIIRIVVMRSETDLADIVEQYVRKYGHSPLHWLQKTCSGDYFRLLSAMLSINGVSTF</sequence>
<keyword evidence="17" id="KW-1185">Reference proteome</keyword>
<protein>
    <recommendedName>
        <fullName evidence="12">tRNA-uridine aminocarboxypropyltransferase 1</fullName>
        <ecNumber evidence="3">2.5.1.25</ecNumber>
    </recommendedName>
    <alternativeName>
        <fullName evidence="13">DTW domain-containing protein 1</fullName>
    </alternativeName>
</protein>
<dbReference type="GO" id="GO:0016432">
    <property type="term" value="F:tRNA-uridine aminocarboxypropyltransferase activity"/>
    <property type="evidence" value="ECO:0007669"/>
    <property type="project" value="UniProtKB-EC"/>
</dbReference>
<dbReference type="GO" id="GO:0005544">
    <property type="term" value="F:calcium-dependent phospholipid binding"/>
    <property type="evidence" value="ECO:0007669"/>
    <property type="project" value="InterPro"/>
</dbReference>
<dbReference type="GO" id="GO:0005509">
    <property type="term" value="F:calcium ion binding"/>
    <property type="evidence" value="ECO:0007669"/>
    <property type="project" value="InterPro"/>
</dbReference>
<reference evidence="18" key="1">
    <citation type="submission" date="2017-02" db="UniProtKB">
        <authorList>
            <consortium name="WormBaseParasite"/>
        </authorList>
    </citation>
    <scope>IDENTIFICATION</scope>
</reference>
<keyword evidence="6" id="KW-0819">tRNA processing</keyword>
<comment type="similarity">
    <text evidence="11">Belongs to the TDD superfamily. DTWD1 family.</text>
</comment>
<dbReference type="Proteomes" id="UP000038045">
    <property type="component" value="Unplaced"/>
</dbReference>
<keyword evidence="5" id="KW-0949">S-adenosyl-L-methionine</keyword>
<dbReference type="PROSITE" id="PS51897">
    <property type="entry name" value="ANNEXIN_2"/>
    <property type="match status" value="2"/>
</dbReference>
<evidence type="ECO:0000256" key="8">
    <source>
        <dbReference type="ARBA" id="ARBA00023216"/>
    </source>
</evidence>
<dbReference type="InterPro" id="IPR051521">
    <property type="entry name" value="tRNA_Mod/Golgi_Maint"/>
</dbReference>
<evidence type="ECO:0000256" key="4">
    <source>
        <dbReference type="ARBA" id="ARBA00022679"/>
    </source>
</evidence>
<organism evidence="17 18">
    <name type="scientific">Parastrongyloides trichosuri</name>
    <name type="common">Possum-specific nematode worm</name>
    <dbReference type="NCBI Taxonomy" id="131310"/>
    <lineage>
        <taxon>Eukaryota</taxon>
        <taxon>Metazoa</taxon>
        <taxon>Ecdysozoa</taxon>
        <taxon>Nematoda</taxon>
        <taxon>Chromadorea</taxon>
        <taxon>Rhabditida</taxon>
        <taxon>Tylenchina</taxon>
        <taxon>Panagrolaimomorpha</taxon>
        <taxon>Strongyloidoidea</taxon>
        <taxon>Strongyloididae</taxon>
        <taxon>Parastrongyloides</taxon>
    </lineage>
</organism>
<evidence type="ECO:0000313" key="18">
    <source>
        <dbReference type="WBParaSite" id="PTRK_0000798400.1"/>
    </source>
</evidence>
<evidence type="ECO:0000256" key="11">
    <source>
        <dbReference type="ARBA" id="ARBA00038290"/>
    </source>
</evidence>
<evidence type="ECO:0000256" key="15">
    <source>
        <dbReference type="SAM" id="MobiDB-lite"/>
    </source>
</evidence>
<proteinExistence type="inferred from homology"/>
<dbReference type="Pfam" id="PF00191">
    <property type="entry name" value="Annexin"/>
    <property type="match status" value="3"/>
</dbReference>
<dbReference type="SMART" id="SM00335">
    <property type="entry name" value="ANX"/>
    <property type="match status" value="3"/>
</dbReference>
<dbReference type="PANTHER" id="PTHR15627:SF8">
    <property type="entry name" value="TRNA-URIDINE AMINOCARBOXYPROPYLTRANSFERASE 1"/>
    <property type="match status" value="1"/>
</dbReference>
<dbReference type="STRING" id="131310.A0A0N4ZJ78"/>
<keyword evidence="7" id="KW-0677">Repeat</keyword>
<name>A0A0N4ZJ78_PARTI</name>
<feature type="domain" description="DTW" evidence="16">
    <location>
        <begin position="29"/>
        <end position="219"/>
    </location>
</feature>
<dbReference type="PRINTS" id="PR00196">
    <property type="entry name" value="ANNEXIN"/>
</dbReference>
<dbReference type="GO" id="GO:0005634">
    <property type="term" value="C:nucleus"/>
    <property type="evidence" value="ECO:0007669"/>
    <property type="project" value="UniProtKB-SubCell"/>
</dbReference>
<evidence type="ECO:0000256" key="12">
    <source>
        <dbReference type="ARBA" id="ARBA00039242"/>
    </source>
</evidence>
<evidence type="ECO:0000256" key="9">
    <source>
        <dbReference type="ARBA" id="ARBA00023242"/>
    </source>
</evidence>
<keyword evidence="4" id="KW-0808">Transferase</keyword>
<dbReference type="SUPFAM" id="SSF47874">
    <property type="entry name" value="Annexin"/>
    <property type="match status" value="1"/>
</dbReference>
<evidence type="ECO:0000256" key="1">
    <source>
        <dbReference type="ARBA" id="ARBA00004123"/>
    </source>
</evidence>
<dbReference type="Pfam" id="PF03942">
    <property type="entry name" value="DTW"/>
    <property type="match status" value="1"/>
</dbReference>
<dbReference type="EC" id="2.5.1.25" evidence="3"/>
<evidence type="ECO:0000256" key="2">
    <source>
        <dbReference type="ARBA" id="ARBA00007831"/>
    </source>
</evidence>
<evidence type="ECO:0000256" key="5">
    <source>
        <dbReference type="ARBA" id="ARBA00022691"/>
    </source>
</evidence>
<dbReference type="InterPro" id="IPR037104">
    <property type="entry name" value="Annexin_sf"/>
</dbReference>
<evidence type="ECO:0000256" key="3">
    <source>
        <dbReference type="ARBA" id="ARBA00012386"/>
    </source>
</evidence>
<comment type="catalytic activity">
    <reaction evidence="14">
        <text>a uridine in tRNA + S-adenosyl-L-methionine = a 3-[(3S)-3-amino-3-carboxypropyl]uridine in tRNA + S-methyl-5'-thioadenosine + H(+)</text>
        <dbReference type="Rhea" id="RHEA:62432"/>
        <dbReference type="Rhea" id="RHEA-COMP:13339"/>
        <dbReference type="Rhea" id="RHEA-COMP:16092"/>
        <dbReference type="ChEBI" id="CHEBI:15378"/>
        <dbReference type="ChEBI" id="CHEBI:17509"/>
        <dbReference type="ChEBI" id="CHEBI:59789"/>
        <dbReference type="ChEBI" id="CHEBI:65315"/>
        <dbReference type="ChEBI" id="CHEBI:82930"/>
        <dbReference type="EC" id="2.5.1.25"/>
    </reaction>
</comment>
<dbReference type="WBParaSite" id="PTRK_0000798400.1">
    <property type="protein sequence ID" value="PTRK_0000798400.1"/>
    <property type="gene ID" value="PTRK_0000798400"/>
</dbReference>
<comment type="subcellular location">
    <subcellularLocation>
        <location evidence="1">Nucleus</location>
    </subcellularLocation>
</comment>
<dbReference type="PANTHER" id="PTHR15627">
    <property type="entry name" value="NATURAL KILLER CELL-SPECIFIC ANTIGEN KLIP1"/>
    <property type="match status" value="1"/>
</dbReference>
<evidence type="ECO:0000256" key="13">
    <source>
        <dbReference type="ARBA" id="ARBA00042508"/>
    </source>
</evidence>
<evidence type="ECO:0000256" key="7">
    <source>
        <dbReference type="ARBA" id="ARBA00022737"/>
    </source>
</evidence>
<feature type="region of interest" description="Disordered" evidence="15">
    <location>
        <begin position="230"/>
        <end position="262"/>
    </location>
</feature>
<evidence type="ECO:0000313" key="17">
    <source>
        <dbReference type="Proteomes" id="UP000038045"/>
    </source>
</evidence>
<evidence type="ECO:0000256" key="6">
    <source>
        <dbReference type="ARBA" id="ARBA00022694"/>
    </source>
</evidence>